<dbReference type="SMART" id="SM00987">
    <property type="entry name" value="UreE_C"/>
    <property type="match status" value="1"/>
</dbReference>
<evidence type="ECO:0000256" key="9">
    <source>
        <dbReference type="ARBA" id="ARBA00023004"/>
    </source>
</evidence>
<dbReference type="EC" id="3.2.2.27" evidence="3"/>
<evidence type="ECO:0000313" key="15">
    <source>
        <dbReference type="Proteomes" id="UP000319143"/>
    </source>
</evidence>
<keyword evidence="5" id="KW-0004">4Fe-4S</keyword>
<dbReference type="GO" id="GO:0004844">
    <property type="term" value="F:uracil DNA N-glycosylase activity"/>
    <property type="evidence" value="ECO:0007669"/>
    <property type="project" value="UniProtKB-EC"/>
</dbReference>
<comment type="caution">
    <text evidence="14">The sequence shown here is derived from an EMBL/GenBank/DDBJ whole genome shotgun (WGS) entry which is preliminary data.</text>
</comment>
<dbReference type="OrthoDB" id="5290748at2"/>
<dbReference type="InterPro" id="IPR005122">
    <property type="entry name" value="Uracil-DNA_glycosylase-like"/>
</dbReference>
<evidence type="ECO:0000256" key="12">
    <source>
        <dbReference type="SAM" id="MobiDB-lite"/>
    </source>
</evidence>
<evidence type="ECO:0000313" key="14">
    <source>
        <dbReference type="EMBL" id="TWU32883.1"/>
    </source>
</evidence>
<feature type="compositionally biased region" description="Low complexity" evidence="12">
    <location>
        <begin position="84"/>
        <end position="98"/>
    </location>
</feature>
<dbReference type="SMART" id="SM00986">
    <property type="entry name" value="UDG"/>
    <property type="match status" value="1"/>
</dbReference>
<sequence length="294" mass="31904">MTAETASPDPEPLDRDAILLQAAAVADHLQRSGVVFVPKPNEQAVAELVSRFEVAKPQVAQPKEPPAASAPSTKNVTTPPPRKPSQSAPSQLAPASKPYAGDPLPIADRVSSLQALAADVAACMQCPELVRCRNRTVFGEGDPAARVAFFGEGPGADEDRSGRPFVGKAGQLLTKMIEACTFRREEVYILNTVKCRPPGNRNPEPTELANCRAYFEKQFEIIRPEYIVCLGAVSSQALLDSKLSVGRLRGKFHAYFDSKVVVTYHPAYLLRNPAAKKAAWDDLQMMLRDAGLRP</sequence>
<name>A0A5C6D6R6_9BACT</name>
<organism evidence="14 15">
    <name type="scientific">Novipirellula artificiosorum</name>
    <dbReference type="NCBI Taxonomy" id="2528016"/>
    <lineage>
        <taxon>Bacteria</taxon>
        <taxon>Pseudomonadati</taxon>
        <taxon>Planctomycetota</taxon>
        <taxon>Planctomycetia</taxon>
        <taxon>Pirellulales</taxon>
        <taxon>Pirellulaceae</taxon>
        <taxon>Novipirellula</taxon>
    </lineage>
</organism>
<keyword evidence="7" id="KW-0227">DNA damage</keyword>
<dbReference type="GO" id="GO:0046872">
    <property type="term" value="F:metal ion binding"/>
    <property type="evidence" value="ECO:0007669"/>
    <property type="project" value="UniProtKB-KW"/>
</dbReference>
<comment type="catalytic activity">
    <reaction evidence="1">
        <text>Hydrolyzes single-stranded DNA or mismatched double-stranded DNA and polynucleotides, releasing free uracil.</text>
        <dbReference type="EC" id="3.2.2.27"/>
    </reaction>
</comment>
<evidence type="ECO:0000256" key="3">
    <source>
        <dbReference type="ARBA" id="ARBA00012030"/>
    </source>
</evidence>
<evidence type="ECO:0000256" key="8">
    <source>
        <dbReference type="ARBA" id="ARBA00022801"/>
    </source>
</evidence>
<dbReference type="PANTHER" id="PTHR33693">
    <property type="entry name" value="TYPE-5 URACIL-DNA GLYCOSYLASE"/>
    <property type="match status" value="1"/>
</dbReference>
<proteinExistence type="inferred from homology"/>
<dbReference type="AlphaFoldDB" id="A0A5C6D6R6"/>
<dbReference type="InterPro" id="IPR051536">
    <property type="entry name" value="UDG_Type-4/5"/>
</dbReference>
<keyword evidence="9" id="KW-0408">Iron</keyword>
<keyword evidence="6" id="KW-0479">Metal-binding</keyword>
<reference evidence="14 15" key="1">
    <citation type="submission" date="2019-02" db="EMBL/GenBank/DDBJ databases">
        <title>Deep-cultivation of Planctomycetes and their phenomic and genomic characterization uncovers novel biology.</title>
        <authorList>
            <person name="Wiegand S."/>
            <person name="Jogler M."/>
            <person name="Boedeker C."/>
            <person name="Pinto D."/>
            <person name="Vollmers J."/>
            <person name="Rivas-Marin E."/>
            <person name="Kohn T."/>
            <person name="Peeters S.H."/>
            <person name="Heuer A."/>
            <person name="Rast P."/>
            <person name="Oberbeckmann S."/>
            <person name="Bunk B."/>
            <person name="Jeske O."/>
            <person name="Meyerdierks A."/>
            <person name="Storesund J.E."/>
            <person name="Kallscheuer N."/>
            <person name="Luecker S."/>
            <person name="Lage O.M."/>
            <person name="Pohl T."/>
            <person name="Merkel B.J."/>
            <person name="Hornburger P."/>
            <person name="Mueller R.-W."/>
            <person name="Bruemmer F."/>
            <person name="Labrenz M."/>
            <person name="Spormann A.M."/>
            <person name="Op Den Camp H."/>
            <person name="Overmann J."/>
            <person name="Amann R."/>
            <person name="Jetten M.S.M."/>
            <person name="Mascher T."/>
            <person name="Medema M.H."/>
            <person name="Devos D.P."/>
            <person name="Kaster A.-K."/>
            <person name="Ovreas L."/>
            <person name="Rohde M."/>
            <person name="Galperin M.Y."/>
            <person name="Jogler C."/>
        </authorList>
    </citation>
    <scope>NUCLEOTIDE SEQUENCE [LARGE SCALE GENOMIC DNA]</scope>
    <source>
        <strain evidence="14 15">Poly41</strain>
    </source>
</reference>
<keyword evidence="10" id="KW-0411">Iron-sulfur</keyword>
<dbReference type="Gene3D" id="3.40.470.10">
    <property type="entry name" value="Uracil-DNA glycosylase-like domain"/>
    <property type="match status" value="1"/>
</dbReference>
<dbReference type="Pfam" id="PF03167">
    <property type="entry name" value="UDG"/>
    <property type="match status" value="1"/>
</dbReference>
<evidence type="ECO:0000256" key="2">
    <source>
        <dbReference type="ARBA" id="ARBA00006521"/>
    </source>
</evidence>
<comment type="similarity">
    <text evidence="2">Belongs to the uracil-DNA glycosylase (UDG) superfamily. Type 4 (UDGa) family.</text>
</comment>
<dbReference type="GO" id="GO:0051539">
    <property type="term" value="F:4 iron, 4 sulfur cluster binding"/>
    <property type="evidence" value="ECO:0007669"/>
    <property type="project" value="UniProtKB-KW"/>
</dbReference>
<evidence type="ECO:0000256" key="10">
    <source>
        <dbReference type="ARBA" id="ARBA00023014"/>
    </source>
</evidence>
<evidence type="ECO:0000256" key="6">
    <source>
        <dbReference type="ARBA" id="ARBA00022723"/>
    </source>
</evidence>
<keyword evidence="8" id="KW-0378">Hydrolase</keyword>
<evidence type="ECO:0000256" key="5">
    <source>
        <dbReference type="ARBA" id="ARBA00022485"/>
    </source>
</evidence>
<dbReference type="PANTHER" id="PTHR33693:SF1">
    <property type="entry name" value="TYPE-4 URACIL-DNA GLYCOSYLASE"/>
    <property type="match status" value="1"/>
</dbReference>
<protein>
    <recommendedName>
        <fullName evidence="4">Type-4 uracil-DNA glycosylase</fullName>
        <ecNumber evidence="3">3.2.2.27</ecNumber>
    </recommendedName>
</protein>
<feature type="region of interest" description="Disordered" evidence="12">
    <location>
        <begin position="57"/>
        <end position="103"/>
    </location>
</feature>
<keyword evidence="15" id="KW-1185">Reference proteome</keyword>
<dbReference type="GO" id="GO:0006281">
    <property type="term" value="P:DNA repair"/>
    <property type="evidence" value="ECO:0007669"/>
    <property type="project" value="UniProtKB-KW"/>
</dbReference>
<dbReference type="InterPro" id="IPR005273">
    <property type="entry name" value="Ura-DNA_glyco_family4"/>
</dbReference>
<dbReference type="SUPFAM" id="SSF52141">
    <property type="entry name" value="Uracil-DNA glycosylase-like"/>
    <property type="match status" value="1"/>
</dbReference>
<dbReference type="InterPro" id="IPR036895">
    <property type="entry name" value="Uracil-DNA_glycosylase-like_sf"/>
</dbReference>
<evidence type="ECO:0000256" key="1">
    <source>
        <dbReference type="ARBA" id="ARBA00001400"/>
    </source>
</evidence>
<evidence type="ECO:0000259" key="13">
    <source>
        <dbReference type="SMART" id="SM00986"/>
    </source>
</evidence>
<keyword evidence="11" id="KW-0234">DNA repair</keyword>
<evidence type="ECO:0000256" key="11">
    <source>
        <dbReference type="ARBA" id="ARBA00023204"/>
    </source>
</evidence>
<accession>A0A5C6D6R6</accession>
<dbReference type="CDD" id="cd10030">
    <property type="entry name" value="UDG-F4_TTUDGA_SPO1dp_like"/>
    <property type="match status" value="1"/>
</dbReference>
<evidence type="ECO:0000256" key="7">
    <source>
        <dbReference type="ARBA" id="ARBA00022763"/>
    </source>
</evidence>
<gene>
    <name evidence="14" type="ORF">Poly41_52610</name>
</gene>
<dbReference type="Proteomes" id="UP000319143">
    <property type="component" value="Unassembled WGS sequence"/>
</dbReference>
<dbReference type="EMBL" id="SJPV01000011">
    <property type="protein sequence ID" value="TWU32883.1"/>
    <property type="molecule type" value="Genomic_DNA"/>
</dbReference>
<evidence type="ECO:0000256" key="4">
    <source>
        <dbReference type="ARBA" id="ARBA00019403"/>
    </source>
</evidence>
<feature type="domain" description="Uracil-DNA glycosylase-like" evidence="13">
    <location>
        <begin position="138"/>
        <end position="284"/>
    </location>
</feature>
<dbReference type="RefSeq" id="WP_146530001.1">
    <property type="nucleotide sequence ID" value="NZ_SJPV01000011.1"/>
</dbReference>
<dbReference type="NCBIfam" id="TIGR00758">
    <property type="entry name" value="UDG_fam4"/>
    <property type="match status" value="1"/>
</dbReference>